<dbReference type="EMBL" id="CM012454">
    <property type="protein sequence ID" value="RVE60740.1"/>
    <property type="molecule type" value="Genomic_DNA"/>
</dbReference>
<evidence type="ECO:0000313" key="2">
    <source>
        <dbReference type="EMBL" id="RVE60740.1"/>
    </source>
</evidence>
<keyword evidence="3" id="KW-1185">Reference proteome</keyword>
<gene>
    <name evidence="2" type="ORF">OJAV_G00184080</name>
</gene>
<dbReference type="Proteomes" id="UP000283210">
    <property type="component" value="Chromosome 18"/>
</dbReference>
<feature type="region of interest" description="Disordered" evidence="1">
    <location>
        <begin position="46"/>
        <end position="81"/>
    </location>
</feature>
<reference evidence="2 3" key="2">
    <citation type="submission" date="2019-01" db="EMBL/GenBank/DDBJ databases">
        <title>A chromosome length genome reference of the Java medaka (oryzias javanicus).</title>
        <authorList>
            <person name="Herpin A."/>
            <person name="Takehana Y."/>
            <person name="Naruse K."/>
            <person name="Ansai S."/>
            <person name="Kawaguchi M."/>
        </authorList>
    </citation>
    <scope>NUCLEOTIDE SEQUENCE [LARGE SCALE GENOMIC DNA]</scope>
    <source>
        <strain evidence="2">RS831</strain>
        <tissue evidence="2">Whole body</tissue>
    </source>
</reference>
<evidence type="ECO:0000313" key="3">
    <source>
        <dbReference type="Proteomes" id="UP000283210"/>
    </source>
</evidence>
<name>A0A3S2LTB8_ORYJA</name>
<accession>A0A3S2LTB8</accession>
<evidence type="ECO:0000256" key="1">
    <source>
        <dbReference type="SAM" id="MobiDB-lite"/>
    </source>
</evidence>
<sequence length="81" mass="9224">MRICRRLCCSVRPDAWSVVFKPHSVSFRVRTRPDVCPWRRRRSITSITETDGCPSTPVQDGDGRATPPGPDEDGASRLRRR</sequence>
<organism evidence="2 3">
    <name type="scientific">Oryzias javanicus</name>
    <name type="common">Javanese ricefish</name>
    <name type="synonym">Aplocheilus javanicus</name>
    <dbReference type="NCBI Taxonomy" id="123683"/>
    <lineage>
        <taxon>Eukaryota</taxon>
        <taxon>Metazoa</taxon>
        <taxon>Chordata</taxon>
        <taxon>Craniata</taxon>
        <taxon>Vertebrata</taxon>
        <taxon>Euteleostomi</taxon>
        <taxon>Actinopterygii</taxon>
        <taxon>Neopterygii</taxon>
        <taxon>Teleostei</taxon>
        <taxon>Neoteleostei</taxon>
        <taxon>Acanthomorphata</taxon>
        <taxon>Ovalentaria</taxon>
        <taxon>Atherinomorphae</taxon>
        <taxon>Beloniformes</taxon>
        <taxon>Adrianichthyidae</taxon>
        <taxon>Oryziinae</taxon>
        <taxon>Oryzias</taxon>
    </lineage>
</organism>
<protein>
    <submittedName>
        <fullName evidence="2">Uncharacterized protein</fullName>
    </submittedName>
</protein>
<proteinExistence type="predicted"/>
<dbReference type="AlphaFoldDB" id="A0A3S2LTB8"/>
<reference evidence="2 3" key="1">
    <citation type="submission" date="2018-11" db="EMBL/GenBank/DDBJ databases">
        <authorList>
            <person name="Lopez-Roques C."/>
            <person name="Donnadieu C."/>
            <person name="Bouchez O."/>
            <person name="Klopp C."/>
            <person name="Cabau C."/>
            <person name="Zahm M."/>
        </authorList>
    </citation>
    <scope>NUCLEOTIDE SEQUENCE [LARGE SCALE GENOMIC DNA]</scope>
    <source>
        <strain evidence="2">RS831</strain>
        <tissue evidence="2">Whole body</tissue>
    </source>
</reference>